<dbReference type="GO" id="GO:0016787">
    <property type="term" value="F:hydrolase activity"/>
    <property type="evidence" value="ECO:0007669"/>
    <property type="project" value="UniProtKB-KW"/>
</dbReference>
<dbReference type="EMBL" id="JAPEVI010000003">
    <property type="protein sequence ID" value="MCX2722325.1"/>
    <property type="molecule type" value="Genomic_DNA"/>
</dbReference>
<evidence type="ECO:0000313" key="8">
    <source>
        <dbReference type="EMBL" id="MCX2722325.1"/>
    </source>
</evidence>
<protein>
    <recommendedName>
        <fullName evidence="6">Serine protease</fullName>
        <ecNumber evidence="6">3.4.21.-</ecNumber>
    </recommendedName>
</protein>
<accession>A0ABT3QZD4</accession>
<dbReference type="InterPro" id="IPR050966">
    <property type="entry name" value="Glutamyl_endopeptidase"/>
</dbReference>
<keyword evidence="3" id="KW-0732">Signal</keyword>
<dbReference type="InterPro" id="IPR008256">
    <property type="entry name" value="Peptidase_S1B"/>
</dbReference>
<proteinExistence type="inferred from homology"/>
<evidence type="ECO:0000256" key="1">
    <source>
        <dbReference type="ARBA" id="ARBA00008764"/>
    </source>
</evidence>
<dbReference type="InterPro" id="IPR009003">
    <property type="entry name" value="Peptidase_S1_PA"/>
</dbReference>
<comment type="caution">
    <text evidence="8">The sequence shown here is derived from an EMBL/GenBank/DDBJ whole genome shotgun (WGS) entry which is preliminary data.</text>
</comment>
<dbReference type="PROSITE" id="PS00134">
    <property type="entry name" value="TRYPSIN_HIS"/>
    <property type="match status" value="1"/>
</dbReference>
<organism evidence="8 9">
    <name type="scientific">Roseibium salinum</name>
    <dbReference type="NCBI Taxonomy" id="1604349"/>
    <lineage>
        <taxon>Bacteria</taxon>
        <taxon>Pseudomonadati</taxon>
        <taxon>Pseudomonadota</taxon>
        <taxon>Alphaproteobacteria</taxon>
        <taxon>Hyphomicrobiales</taxon>
        <taxon>Stappiaceae</taxon>
        <taxon>Roseibium</taxon>
    </lineage>
</organism>
<evidence type="ECO:0000256" key="6">
    <source>
        <dbReference type="RuleBase" id="RU004296"/>
    </source>
</evidence>
<comment type="similarity">
    <text evidence="1 6">Belongs to the peptidase S1B family.</text>
</comment>
<feature type="domain" description="Peptidase S1" evidence="7">
    <location>
        <begin position="50"/>
        <end position="232"/>
    </location>
</feature>
<keyword evidence="5 6" id="KW-0720">Serine protease</keyword>
<evidence type="ECO:0000256" key="5">
    <source>
        <dbReference type="ARBA" id="ARBA00022825"/>
    </source>
</evidence>
<dbReference type="PANTHER" id="PTHR15462">
    <property type="entry name" value="SERINE PROTEASE"/>
    <property type="match status" value="1"/>
</dbReference>
<sequence length="273" mass="28828">MRPGRLPAEIARRSRALLTVAILALSVSALAPSISRAAELEVIDSTQAPWPSIGRVNVAGFRSTSMCTGTLIAPTVVLTAAHCLHDLRTLKPFPADDVLFLAGVRRDQYAARLEAACFRTAEGFAPVKKPTLGDIQKDVGVIILKEASTLPPVPPLQLRDASALGAQTSFQSAGYRRSRRYLPTLVPACRVLGTAEESWITDCTTESGASGGPLLLETPGGLRVAGVMSARIDDNRSAIVPFSAWQDLLETLSCDPAGTTSGPALRSSLPGED</sequence>
<dbReference type="RefSeq" id="WP_265962017.1">
    <property type="nucleotide sequence ID" value="NZ_JAPEVI010000003.1"/>
</dbReference>
<keyword evidence="2 6" id="KW-0645">Protease</keyword>
<evidence type="ECO:0000256" key="3">
    <source>
        <dbReference type="ARBA" id="ARBA00022729"/>
    </source>
</evidence>
<reference evidence="8 9" key="1">
    <citation type="journal article" date="2016" name="Int. J. Syst. Evol. Microbiol.">
        <title>Labrenzia salina sp. nov., isolated from the rhizosphere of the halophyte Arthrocnemum macrostachyum.</title>
        <authorList>
            <person name="Camacho M."/>
            <person name="Redondo-Gomez S."/>
            <person name="Rodriguez-Llorente I."/>
            <person name="Rohde M."/>
            <person name="Sproer C."/>
            <person name="Schumann P."/>
            <person name="Klenk H.P."/>
            <person name="Montero-Calasanz M.D.C."/>
        </authorList>
    </citation>
    <scope>NUCLEOTIDE SEQUENCE [LARGE SCALE GENOMIC DNA]</scope>
    <source>
        <strain evidence="8 9">DSM 29163</strain>
    </source>
</reference>
<dbReference type="PRINTS" id="PR00839">
    <property type="entry name" value="V8PROTEASE"/>
</dbReference>
<keyword evidence="9" id="KW-1185">Reference proteome</keyword>
<dbReference type="InterPro" id="IPR043504">
    <property type="entry name" value="Peptidase_S1_PA_chymotrypsin"/>
</dbReference>
<dbReference type="InterPro" id="IPR001254">
    <property type="entry name" value="Trypsin_dom"/>
</dbReference>
<keyword evidence="4 6" id="KW-0378">Hydrolase</keyword>
<evidence type="ECO:0000256" key="2">
    <source>
        <dbReference type="ARBA" id="ARBA00022670"/>
    </source>
</evidence>
<gene>
    <name evidence="8" type="ORF">ON753_07890</name>
</gene>
<evidence type="ECO:0000259" key="7">
    <source>
        <dbReference type="Pfam" id="PF00089"/>
    </source>
</evidence>
<evidence type="ECO:0000256" key="4">
    <source>
        <dbReference type="ARBA" id="ARBA00022801"/>
    </source>
</evidence>
<evidence type="ECO:0000313" key="9">
    <source>
        <dbReference type="Proteomes" id="UP001300261"/>
    </source>
</evidence>
<dbReference type="InterPro" id="IPR018114">
    <property type="entry name" value="TRYPSIN_HIS"/>
</dbReference>
<dbReference type="Proteomes" id="UP001300261">
    <property type="component" value="Unassembled WGS sequence"/>
</dbReference>
<dbReference type="EC" id="3.4.21.-" evidence="6"/>
<dbReference type="Pfam" id="PF00089">
    <property type="entry name" value="Trypsin"/>
    <property type="match status" value="1"/>
</dbReference>
<dbReference type="Gene3D" id="2.40.10.10">
    <property type="entry name" value="Trypsin-like serine proteases"/>
    <property type="match status" value="2"/>
</dbReference>
<dbReference type="SUPFAM" id="SSF50494">
    <property type="entry name" value="Trypsin-like serine proteases"/>
    <property type="match status" value="1"/>
</dbReference>
<name>A0ABT3QZD4_9HYPH</name>
<dbReference type="PANTHER" id="PTHR15462:SF8">
    <property type="entry name" value="SERINE PROTEASE"/>
    <property type="match status" value="1"/>
</dbReference>